<keyword evidence="2" id="KW-1185">Reference proteome</keyword>
<comment type="caution">
    <text evidence="1">The sequence shown here is derived from an EMBL/GenBank/DDBJ whole genome shotgun (WGS) entry which is preliminary data.</text>
</comment>
<gene>
    <name evidence="1" type="ORF">GCM10007053_08170</name>
</gene>
<dbReference type="EMBL" id="BMYM01000001">
    <property type="protein sequence ID" value="GHD28622.1"/>
    <property type="molecule type" value="Genomic_DNA"/>
</dbReference>
<evidence type="ECO:0000313" key="1">
    <source>
        <dbReference type="EMBL" id="GHD28622.1"/>
    </source>
</evidence>
<reference evidence="1" key="1">
    <citation type="journal article" date="2014" name="Int. J. Syst. Evol. Microbiol.">
        <title>Complete genome sequence of Corynebacterium casei LMG S-19264T (=DSM 44701T), isolated from a smear-ripened cheese.</title>
        <authorList>
            <consortium name="US DOE Joint Genome Institute (JGI-PGF)"/>
            <person name="Walter F."/>
            <person name="Albersmeier A."/>
            <person name="Kalinowski J."/>
            <person name="Ruckert C."/>
        </authorList>
    </citation>
    <scope>NUCLEOTIDE SEQUENCE</scope>
    <source>
        <strain evidence="1">KCTC 23430</strain>
    </source>
</reference>
<protein>
    <submittedName>
        <fullName evidence="1">Uncharacterized protein</fullName>
    </submittedName>
</protein>
<name>A0A919CIZ8_9GAMM</name>
<sequence length="75" mass="8254">MHSNFESKGVWAESVSSGISSNLERQLWGQERTLANTVVWGSPRSGLYHRKATTPPCYVLLGCTFDTPTILVATL</sequence>
<dbReference type="AlphaFoldDB" id="A0A919CIZ8"/>
<accession>A0A919CIZ8</accession>
<proteinExistence type="predicted"/>
<dbReference type="Proteomes" id="UP000644693">
    <property type="component" value="Unassembled WGS sequence"/>
</dbReference>
<reference evidence="1" key="2">
    <citation type="submission" date="2020-09" db="EMBL/GenBank/DDBJ databases">
        <authorList>
            <person name="Sun Q."/>
            <person name="Kim S."/>
        </authorList>
    </citation>
    <scope>NUCLEOTIDE SEQUENCE</scope>
    <source>
        <strain evidence="1">KCTC 23430</strain>
    </source>
</reference>
<evidence type="ECO:0000313" key="2">
    <source>
        <dbReference type="Proteomes" id="UP000644693"/>
    </source>
</evidence>
<organism evidence="1 2">
    <name type="scientific">Parahalioglobus pacificus</name>
    <dbReference type="NCBI Taxonomy" id="930806"/>
    <lineage>
        <taxon>Bacteria</taxon>
        <taxon>Pseudomonadati</taxon>
        <taxon>Pseudomonadota</taxon>
        <taxon>Gammaproteobacteria</taxon>
        <taxon>Cellvibrionales</taxon>
        <taxon>Halieaceae</taxon>
        <taxon>Parahalioglobus</taxon>
    </lineage>
</organism>